<dbReference type="Proteomes" id="UP000028073">
    <property type="component" value="Unassembled WGS sequence"/>
</dbReference>
<organism evidence="1 2">
    <name type="scientific">Endozoicomonas numazuensis</name>
    <dbReference type="NCBI Taxonomy" id="1137799"/>
    <lineage>
        <taxon>Bacteria</taxon>
        <taxon>Pseudomonadati</taxon>
        <taxon>Pseudomonadota</taxon>
        <taxon>Gammaproteobacteria</taxon>
        <taxon>Oceanospirillales</taxon>
        <taxon>Endozoicomonadaceae</taxon>
        <taxon>Endozoicomonas</taxon>
    </lineage>
</organism>
<name>A0A081NIL3_9GAMM</name>
<gene>
    <name evidence="1" type="ORF">GZ78_12245</name>
</gene>
<dbReference type="Pfam" id="PF08309">
    <property type="entry name" value="LVIVD"/>
    <property type="match status" value="2"/>
</dbReference>
<reference evidence="1 2" key="1">
    <citation type="submission" date="2014-06" db="EMBL/GenBank/DDBJ databases">
        <title>Whole Genome Sequences of Three Symbiotic Endozoicomonas Bacteria.</title>
        <authorList>
            <person name="Neave M.J."/>
            <person name="Apprill A."/>
            <person name="Voolstra C.R."/>
        </authorList>
    </citation>
    <scope>NUCLEOTIDE SEQUENCE [LARGE SCALE GENOMIC DNA]</scope>
    <source>
        <strain evidence="1 2">DSM 25634</strain>
    </source>
</reference>
<evidence type="ECO:0000313" key="2">
    <source>
        <dbReference type="Proteomes" id="UP000028073"/>
    </source>
</evidence>
<dbReference type="InterPro" id="IPR013211">
    <property type="entry name" value="LVIVD"/>
</dbReference>
<dbReference type="STRING" id="1137799.GZ78_12245"/>
<proteinExistence type="predicted"/>
<dbReference type="RefSeq" id="WP_152558666.1">
    <property type="nucleotide sequence ID" value="NZ_JOKH01000002.1"/>
</dbReference>
<dbReference type="InterPro" id="IPR011048">
    <property type="entry name" value="Haem_d1_sf"/>
</dbReference>
<dbReference type="EMBL" id="JOKH01000002">
    <property type="protein sequence ID" value="KEQ18286.1"/>
    <property type="molecule type" value="Genomic_DNA"/>
</dbReference>
<evidence type="ECO:0000313" key="1">
    <source>
        <dbReference type="EMBL" id="KEQ18286.1"/>
    </source>
</evidence>
<dbReference type="AlphaFoldDB" id="A0A081NIL3"/>
<dbReference type="OrthoDB" id="136825at2"/>
<dbReference type="eggNOG" id="COG5276">
    <property type="taxonomic scope" value="Bacteria"/>
</dbReference>
<sequence length="439" mass="48822">MNISLNCQTVFLKFHYLFKVLKHHGVFRIWGLMTLTLGLVVSSHQSYARNVDVKVLKIIQDQDNTNYVTRAKSYSDHPNLLFTTSRGSDELGNHGRLSIFDLSKPEEPKRLSSWKPESLDNVELPTAGTPLAITVGNSTNSQFVAWPYLKNVMEGQDKYKDILIVLSIYTGTVHLLDVSDPAKPVEKGNLSIGGFISIPFMQLLHVKVYVTDDKQYALVTSPQRHSLIAIDITDPEHPDKIAEVDLGFSPLPDGEGAEGIYIHDHYAYCGAFHGSKLVVVDLSQIGHKQLKVVKSLDDKDYDQMVSMIEPRDEYNNLLYSAGWGSPGGLLVFDLAEPANPVEIARVVKPELSKANRVKLWNNFAFLPQEAVPGTLGIVDVTDPKKPELIKVIPKIADDHGQVINHPYAMMIKSHDDKSAYAYIFGATDSNMAILQLTAD</sequence>
<dbReference type="SUPFAM" id="SSF51004">
    <property type="entry name" value="C-terminal (heme d1) domain of cytochrome cd1-nitrite reductase"/>
    <property type="match status" value="1"/>
</dbReference>
<keyword evidence="2" id="KW-1185">Reference proteome</keyword>
<accession>A0A081NIL3</accession>
<comment type="caution">
    <text evidence="1">The sequence shown here is derived from an EMBL/GenBank/DDBJ whole genome shotgun (WGS) entry which is preliminary data.</text>
</comment>
<protein>
    <submittedName>
        <fullName evidence="1">Uncharacterized protein</fullName>
    </submittedName>
</protein>